<dbReference type="Pfam" id="PF05170">
    <property type="entry name" value="AsmA"/>
    <property type="match status" value="1"/>
</dbReference>
<comment type="caution">
    <text evidence="3">The sequence shown here is derived from an EMBL/GenBank/DDBJ whole genome shotgun (WGS) entry which is preliminary data.</text>
</comment>
<name>A0ABS6ILA4_9HYPH</name>
<organism evidence="3 4">
    <name type="scientific">Reyranella humidisoli</name>
    <dbReference type="NCBI Taxonomy" id="2849149"/>
    <lineage>
        <taxon>Bacteria</taxon>
        <taxon>Pseudomonadati</taxon>
        <taxon>Pseudomonadota</taxon>
        <taxon>Alphaproteobacteria</taxon>
        <taxon>Hyphomicrobiales</taxon>
        <taxon>Reyranellaceae</taxon>
        <taxon>Reyranella</taxon>
    </lineage>
</organism>
<dbReference type="InterPro" id="IPR052894">
    <property type="entry name" value="AsmA-related"/>
</dbReference>
<evidence type="ECO:0000313" key="4">
    <source>
        <dbReference type="Proteomes" id="UP000727907"/>
    </source>
</evidence>
<proteinExistence type="predicted"/>
<dbReference type="EMBL" id="JAHOPB010000001">
    <property type="protein sequence ID" value="MBU8874532.1"/>
    <property type="molecule type" value="Genomic_DNA"/>
</dbReference>
<evidence type="ECO:0000313" key="3">
    <source>
        <dbReference type="EMBL" id="MBU8874532.1"/>
    </source>
</evidence>
<dbReference type="PANTHER" id="PTHR30441">
    <property type="entry name" value="DUF748 DOMAIN-CONTAINING PROTEIN"/>
    <property type="match status" value="1"/>
</dbReference>
<dbReference type="InterPro" id="IPR007844">
    <property type="entry name" value="AsmA"/>
</dbReference>
<keyword evidence="4" id="KW-1185">Reference proteome</keyword>
<protein>
    <submittedName>
        <fullName evidence="3">AsmA family protein</fullName>
    </submittedName>
</protein>
<dbReference type="PANTHER" id="PTHR30441:SF4">
    <property type="entry name" value="PROTEIN ASMA"/>
    <property type="match status" value="1"/>
</dbReference>
<evidence type="ECO:0000256" key="1">
    <source>
        <dbReference type="SAM" id="MobiDB-lite"/>
    </source>
</evidence>
<sequence>MRMSAWIAVCVVAVVAGLFILPKVIDWQPHKARLASFLTQEIGREVGLDGPLDVALLPQPVLVAQRVRVGNAPGAAAPNLFEARQLAVTLSWRALLQGRIDLQRVVVDEPRLALEPGTDDGPNWRLPDGQAGDAVPMVTVARLEIRRGRIVNATGLSGQPLEARAIDLSGSFDANAGLLALDGTAVVNGIPALFTLGLRMTASADAPVNLKLGVPGGRLVFAGWPGERTAGDPLRGRLSLEAEYLPEFVESITTASGRRPMRVNEAVARRLAVSADVALAGDRLSLDDLAIAVADERITGSLLIAGGGTTTAVSGRLASSYLDADRWVERLQDGALFVPPSGDAARAAMQTGASSDDDLPSLRVRLTCEVDTVRYRRDAVRDVTVTFQYEKDVLHILALKAVLPGDLLINRKAGFEGDAKDAGYDGLIEVEGRNLRQTLKWIGIDTTSLPPDRLQTLRISGKTRPARGVVHVTDATFELDDQRGTASADIAYSIPTVITARIHLPDLNLDAYQLTGAALHGLMPAPDATPVSPPAADEPAPPVLDFKARFDNVLYRGETAHEVDAHVVIQGNELKLKHVGVGELLGSHLELSGAVADYGTVPRFDLVYRGVIRDADRMLDFAALPRFVHGRIGAAQVAGRAVGTLKEAALSDLSVSMLGATFTAAGRMSFGEDRRFDFPRFSVTGLDLGAFLAAASGGLREDVADVEADGSFHGDWRRATFRGTLAIDGMALSGELSSTLAARPHVTASLQAPGGLRLDRWLPAAPRSGVGRAGDSRRGASPATGSERLTNSLRALDATLTLTTPAVAWGRYALGMVELSARLDRGVLDVTRLAGTLEGAAFDLTARVDARAPVPAMELGGSVGNIDISRTIAVAGAANEFGTDQLAVALEGTLDLEDLVWRAEGGTLDDLVASGVGRGQSRSQVRASVVRGSASFASFATGLASLFSTEMGFTSAVIDGFVGSWIATRGAFDLSGGILALDEHTVRAPHATAYVKSRFDLRQGTVDTLIALDTGTPGSLDYLVSVRGPLASPTMRSEPVRGR</sequence>
<evidence type="ECO:0000259" key="2">
    <source>
        <dbReference type="Pfam" id="PF05170"/>
    </source>
</evidence>
<feature type="region of interest" description="Disordered" evidence="1">
    <location>
        <begin position="767"/>
        <end position="786"/>
    </location>
</feature>
<accession>A0ABS6ILA4</accession>
<reference evidence="3 4" key="1">
    <citation type="submission" date="2021-06" db="EMBL/GenBank/DDBJ databases">
        <authorList>
            <person name="Lee D.H."/>
        </authorList>
    </citation>
    <scope>NUCLEOTIDE SEQUENCE [LARGE SCALE GENOMIC DNA]</scope>
    <source>
        <strain evidence="3 4">MMS21-HV4-11</strain>
    </source>
</reference>
<gene>
    <name evidence="3" type="ORF">KQ910_12230</name>
</gene>
<feature type="domain" description="AsmA" evidence="2">
    <location>
        <begin position="6"/>
        <end position="124"/>
    </location>
</feature>
<dbReference type="Proteomes" id="UP000727907">
    <property type="component" value="Unassembled WGS sequence"/>
</dbReference>